<dbReference type="AlphaFoldDB" id="A0A1G6VPY7"/>
<dbReference type="OrthoDB" id="3857336at2"/>
<dbReference type="RefSeq" id="WP_091454816.1">
    <property type="nucleotide sequence ID" value="NZ_FMZZ01000013.1"/>
</dbReference>
<sequence length="208" mass="23033">MTSVDLVLLTEAGNEISEQRQADMTALASKMFGFDFGGLFECMEWGEDEIVAARARFPQAADLLFHSFTLLRPGDNLTRSSTEFVYRSHCRELLDRVASGEDTRTATAAEICCVVGQVSKEIKLTSAAFGLYTRMWIKAGFPYLQEFTEVSGHYEAVLRTTIDDYESDARSKLADPERVLGTIECSGRHHGEEVECAYIPPGQLALAA</sequence>
<proteinExistence type="predicted"/>
<dbReference type="EMBL" id="FMZZ01000013">
    <property type="protein sequence ID" value="SDD55672.1"/>
    <property type="molecule type" value="Genomic_DNA"/>
</dbReference>
<organism evidence="1 2">
    <name type="scientific">Actinokineospora iranica</name>
    <dbReference type="NCBI Taxonomy" id="1271860"/>
    <lineage>
        <taxon>Bacteria</taxon>
        <taxon>Bacillati</taxon>
        <taxon>Actinomycetota</taxon>
        <taxon>Actinomycetes</taxon>
        <taxon>Pseudonocardiales</taxon>
        <taxon>Pseudonocardiaceae</taxon>
        <taxon>Actinokineospora</taxon>
    </lineage>
</organism>
<dbReference type="Proteomes" id="UP000199501">
    <property type="component" value="Unassembled WGS sequence"/>
</dbReference>
<evidence type="ECO:0000313" key="1">
    <source>
        <dbReference type="EMBL" id="SDD55672.1"/>
    </source>
</evidence>
<dbReference type="STRING" id="1271860.SAMN05216174_11334"/>
<gene>
    <name evidence="1" type="ORF">SAMN05216174_11334</name>
</gene>
<reference evidence="2" key="1">
    <citation type="submission" date="2016-10" db="EMBL/GenBank/DDBJ databases">
        <authorList>
            <person name="Varghese N."/>
            <person name="Submissions S."/>
        </authorList>
    </citation>
    <scope>NUCLEOTIDE SEQUENCE [LARGE SCALE GENOMIC DNA]</scope>
    <source>
        <strain evidence="2">IBRC-M 10403</strain>
    </source>
</reference>
<name>A0A1G6VPY7_9PSEU</name>
<keyword evidence="2" id="KW-1185">Reference proteome</keyword>
<accession>A0A1G6VPY7</accession>
<evidence type="ECO:0000313" key="2">
    <source>
        <dbReference type="Proteomes" id="UP000199501"/>
    </source>
</evidence>
<protein>
    <submittedName>
        <fullName evidence="1">Uncharacterized protein</fullName>
    </submittedName>
</protein>